<evidence type="ECO:0000313" key="3">
    <source>
        <dbReference type="Proteomes" id="UP000198864"/>
    </source>
</evidence>
<accession>A0A1C4ZYP7</accession>
<sequence length="114" mass="12449">MIKYDRIGNHATEGDDPMTGWLANNITTIELWGTLLVVLLRLALEAAVPFIGIRADHPQAPAVRNGELKRPSASHRRAGGHIDPSSPIPLARIASTTTKTHPRETVHSLAVHQR</sequence>
<dbReference type="EMBL" id="FMCR01000007">
    <property type="protein sequence ID" value="SCF38075.1"/>
    <property type="molecule type" value="Genomic_DNA"/>
</dbReference>
<protein>
    <submittedName>
        <fullName evidence="2">Uncharacterized protein</fullName>
    </submittedName>
</protein>
<name>A0A1C4ZYP7_9ACTN</name>
<gene>
    <name evidence="2" type="ORF">GA0070561_6022</name>
</gene>
<dbReference type="STRING" id="285676.GA0070561_6022"/>
<feature type="region of interest" description="Disordered" evidence="1">
    <location>
        <begin position="62"/>
        <end position="114"/>
    </location>
</feature>
<reference evidence="2 3" key="1">
    <citation type="submission" date="2016-06" db="EMBL/GenBank/DDBJ databases">
        <authorList>
            <person name="Kjaerup R.B."/>
            <person name="Dalgaard T.S."/>
            <person name="Juul-Madsen H.R."/>
        </authorList>
    </citation>
    <scope>NUCLEOTIDE SEQUENCE [LARGE SCALE GENOMIC DNA]</scope>
    <source>
        <strain evidence="2 3">DSM 44871</strain>
    </source>
</reference>
<proteinExistence type="predicted"/>
<dbReference type="AlphaFoldDB" id="A0A1C4ZYP7"/>
<dbReference type="Proteomes" id="UP000198864">
    <property type="component" value="Unassembled WGS sequence"/>
</dbReference>
<evidence type="ECO:0000256" key="1">
    <source>
        <dbReference type="SAM" id="MobiDB-lite"/>
    </source>
</evidence>
<evidence type="ECO:0000313" key="2">
    <source>
        <dbReference type="EMBL" id="SCF38075.1"/>
    </source>
</evidence>
<organism evidence="2 3">
    <name type="scientific">Micromonospora saelicesensis</name>
    <dbReference type="NCBI Taxonomy" id="285676"/>
    <lineage>
        <taxon>Bacteria</taxon>
        <taxon>Bacillati</taxon>
        <taxon>Actinomycetota</taxon>
        <taxon>Actinomycetes</taxon>
        <taxon>Micromonosporales</taxon>
        <taxon>Micromonosporaceae</taxon>
        <taxon>Micromonospora</taxon>
    </lineage>
</organism>
<dbReference type="RefSeq" id="WP_091407148.1">
    <property type="nucleotide sequence ID" value="NZ_FMCR01000007.1"/>
</dbReference>